<evidence type="ECO:0000256" key="1">
    <source>
        <dbReference type="SAM" id="MobiDB-lite"/>
    </source>
</evidence>
<gene>
    <name evidence="2" type="ORF">ACHAW5_011222</name>
</gene>
<evidence type="ECO:0000313" key="3">
    <source>
        <dbReference type="Proteomes" id="UP001530315"/>
    </source>
</evidence>
<name>A0ABD3PDN0_9STRA</name>
<accession>A0ABD3PDN0</accession>
<evidence type="ECO:0000313" key="2">
    <source>
        <dbReference type="EMBL" id="KAL3785853.1"/>
    </source>
</evidence>
<comment type="caution">
    <text evidence="2">The sequence shown here is derived from an EMBL/GenBank/DDBJ whole genome shotgun (WGS) entry which is preliminary data.</text>
</comment>
<feature type="compositionally biased region" description="Low complexity" evidence="1">
    <location>
        <begin position="114"/>
        <end position="124"/>
    </location>
</feature>
<dbReference type="AlphaFoldDB" id="A0ABD3PDN0"/>
<proteinExistence type="predicted"/>
<dbReference type="Proteomes" id="UP001530315">
    <property type="component" value="Unassembled WGS sequence"/>
</dbReference>
<keyword evidence="3" id="KW-1185">Reference proteome</keyword>
<sequence length="403" mass="42670">MSHHPRIRETRAARRLHLACLIACLLSRRHHHPLIVVVGASSSMTTSPPRLPASSSALFLATTSSSPTALVVVRDVQPGRRRRRDRPIVASRVLFPPAAMTSDDDDDGVPLPPTTTTRSSSSSRSARDRGVYSRPSGAIERGSGFFVPGLEGSRVRLVFGLVVVVADVALAMTSASSGSGGTDDPGRAVSAFLAAIYGALLLLQGSVEMGVEGGRDVEGNDDDDDRGGIVVAGVDGDDDDDDLGPVRRMARAIVALTPAAEFRFVAEEYGVLYSFGAAGGGDDDDYGLTTVGGIGIVTDSAADDDERRLATLALDAASTSRGGERVALPRDHPSSIGLLPAYATRAVLVQRTDDYRGSRTCVVIGSDRPLPAFTKNDLRWIGRLAIYCNLMMMEKIEPDRTVV</sequence>
<organism evidence="2 3">
    <name type="scientific">Stephanodiscus triporus</name>
    <dbReference type="NCBI Taxonomy" id="2934178"/>
    <lineage>
        <taxon>Eukaryota</taxon>
        <taxon>Sar</taxon>
        <taxon>Stramenopiles</taxon>
        <taxon>Ochrophyta</taxon>
        <taxon>Bacillariophyta</taxon>
        <taxon>Coscinodiscophyceae</taxon>
        <taxon>Thalassiosirophycidae</taxon>
        <taxon>Stephanodiscales</taxon>
        <taxon>Stephanodiscaceae</taxon>
        <taxon>Stephanodiscus</taxon>
    </lineage>
</organism>
<feature type="region of interest" description="Disordered" evidence="1">
    <location>
        <begin position="213"/>
        <end position="239"/>
    </location>
</feature>
<protein>
    <submittedName>
        <fullName evidence="2">Uncharacterized protein</fullName>
    </submittedName>
</protein>
<reference evidence="2 3" key="1">
    <citation type="submission" date="2024-10" db="EMBL/GenBank/DDBJ databases">
        <title>Updated reference genomes for cyclostephanoid diatoms.</title>
        <authorList>
            <person name="Roberts W.R."/>
            <person name="Alverson A.J."/>
        </authorList>
    </citation>
    <scope>NUCLEOTIDE SEQUENCE [LARGE SCALE GENOMIC DNA]</scope>
    <source>
        <strain evidence="2 3">AJA276-08</strain>
    </source>
</reference>
<feature type="region of interest" description="Disordered" evidence="1">
    <location>
        <begin position="99"/>
        <end position="135"/>
    </location>
</feature>
<dbReference type="EMBL" id="JALLAZ020000866">
    <property type="protein sequence ID" value="KAL3785853.1"/>
    <property type="molecule type" value="Genomic_DNA"/>
</dbReference>